<accession>A0A7X1CRC1</accession>
<reference evidence="4 5" key="1">
    <citation type="submission" date="2020-03" db="EMBL/GenBank/DDBJ databases">
        <title>Soil Listeria distribution.</title>
        <authorList>
            <person name="Liao J."/>
            <person name="Wiedmann M."/>
        </authorList>
    </citation>
    <scope>NUCLEOTIDE SEQUENCE [LARGE SCALE GENOMIC DNA]</scope>
    <source>
        <strain evidence="4 5">FSL L7-0741</strain>
    </source>
</reference>
<feature type="domain" description="Bacterial Ig" evidence="3">
    <location>
        <begin position="252"/>
        <end position="331"/>
    </location>
</feature>
<protein>
    <submittedName>
        <fullName evidence="4">Uncharacterized protein</fullName>
    </submittedName>
</protein>
<dbReference type="Pfam" id="PF20622">
    <property type="entry name" value="Big_15"/>
    <property type="match status" value="3"/>
</dbReference>
<sequence length="340" mass="35567">MTEASSSLTGTGSPNTPTRVQTESGQILGHGASGSNGQFAIHIAKQKVGTKLQVIQTIAGTDYMSTITVEKNPYTVSPSPFQLGNGAVTGTYAGTNLEAITKVLLLVDGVIVKNGALNTSAKSFQIAAGNLITNLQQKVEVALFSGNTELQRAPVSVTNNFQLTTSPYQLGNFAVTGTYAGTHLEAITKVVLLVNGVIVKNGALNTSAKTFQIAASNLITNLQQKVEVALFNGNTELKRTPVSVIGNYSLIPSLYSLGNTAVTGTYAGTDLEAITKVVLLVNGTIVKNGALNTSTKTFQIYASGLITNLQQKVEVALFNGNIELKRVPVSVIGNYSLSPS</sequence>
<evidence type="ECO:0000313" key="4">
    <source>
        <dbReference type="EMBL" id="MBC1937943.1"/>
    </source>
</evidence>
<feature type="domain" description="Bacterial Ig" evidence="3">
    <location>
        <begin position="163"/>
        <end position="244"/>
    </location>
</feature>
<organism evidence="4 5">
    <name type="scientific">Listeria grandensis</name>
    <dbReference type="NCBI Taxonomy" id="1494963"/>
    <lineage>
        <taxon>Bacteria</taxon>
        <taxon>Bacillati</taxon>
        <taxon>Bacillota</taxon>
        <taxon>Bacilli</taxon>
        <taxon>Bacillales</taxon>
        <taxon>Listeriaceae</taxon>
        <taxon>Listeria</taxon>
    </lineage>
</organism>
<dbReference type="AlphaFoldDB" id="A0A7X1CRC1"/>
<evidence type="ECO:0000259" key="2">
    <source>
        <dbReference type="Pfam" id="PF17936"/>
    </source>
</evidence>
<gene>
    <name evidence="4" type="ORF">HCA69_16410</name>
</gene>
<proteinExistence type="predicted"/>
<dbReference type="Proteomes" id="UP000535908">
    <property type="component" value="Unassembled WGS sequence"/>
</dbReference>
<dbReference type="EMBL" id="JAARWN010000040">
    <property type="protein sequence ID" value="MBC1937943.1"/>
    <property type="molecule type" value="Genomic_DNA"/>
</dbReference>
<name>A0A7X1CRC1_9LIST</name>
<dbReference type="Pfam" id="PF17936">
    <property type="entry name" value="Big_6"/>
    <property type="match status" value="1"/>
</dbReference>
<feature type="domain" description="Bacterial Ig" evidence="3">
    <location>
        <begin position="75"/>
        <end position="159"/>
    </location>
</feature>
<feature type="compositionally biased region" description="Polar residues" evidence="1">
    <location>
        <begin position="1"/>
        <end position="25"/>
    </location>
</feature>
<dbReference type="RefSeq" id="WP_185528125.1">
    <property type="nucleotide sequence ID" value="NZ_JAARWN010000040.1"/>
</dbReference>
<dbReference type="InterPro" id="IPR041498">
    <property type="entry name" value="Big_6"/>
</dbReference>
<feature type="non-terminal residue" evidence="4">
    <location>
        <position position="340"/>
    </location>
</feature>
<evidence type="ECO:0000259" key="3">
    <source>
        <dbReference type="Pfam" id="PF20622"/>
    </source>
</evidence>
<dbReference type="InterPro" id="IPR046746">
    <property type="entry name" value="Big_15"/>
</dbReference>
<evidence type="ECO:0000256" key="1">
    <source>
        <dbReference type="SAM" id="MobiDB-lite"/>
    </source>
</evidence>
<feature type="domain" description="Bacterial Ig" evidence="2">
    <location>
        <begin position="4"/>
        <end position="57"/>
    </location>
</feature>
<comment type="caution">
    <text evidence="4">The sequence shown here is derived from an EMBL/GenBank/DDBJ whole genome shotgun (WGS) entry which is preliminary data.</text>
</comment>
<feature type="region of interest" description="Disordered" evidence="1">
    <location>
        <begin position="1"/>
        <end position="28"/>
    </location>
</feature>
<evidence type="ECO:0000313" key="5">
    <source>
        <dbReference type="Proteomes" id="UP000535908"/>
    </source>
</evidence>